<feature type="domain" description="Gcp-like" evidence="1">
    <location>
        <begin position="39"/>
        <end position="92"/>
    </location>
</feature>
<dbReference type="Pfam" id="PF00814">
    <property type="entry name" value="TsaD"/>
    <property type="match status" value="1"/>
</dbReference>
<evidence type="ECO:0000259" key="1">
    <source>
        <dbReference type="Pfam" id="PF00814"/>
    </source>
</evidence>
<dbReference type="Gene3D" id="3.30.420.40">
    <property type="match status" value="1"/>
</dbReference>
<dbReference type="Proteomes" id="UP000230251">
    <property type="component" value="Unassembled WGS sequence"/>
</dbReference>
<proteinExistence type="predicted"/>
<dbReference type="AlphaFoldDB" id="A0A2M8EPF4"/>
<dbReference type="SUPFAM" id="SSF53067">
    <property type="entry name" value="Actin-like ATPase domain"/>
    <property type="match status" value="1"/>
</dbReference>
<dbReference type="InterPro" id="IPR000905">
    <property type="entry name" value="Gcp-like_dom"/>
</dbReference>
<gene>
    <name evidence="2" type="ORF">CO057_01990</name>
</gene>
<dbReference type="InterPro" id="IPR043129">
    <property type="entry name" value="ATPase_NBD"/>
</dbReference>
<dbReference type="EMBL" id="PFSI01000030">
    <property type="protein sequence ID" value="PJC24618.1"/>
    <property type="molecule type" value="Genomic_DNA"/>
</dbReference>
<accession>A0A2M8EPF4</accession>
<reference evidence="3" key="1">
    <citation type="submission" date="2017-09" db="EMBL/GenBank/DDBJ databases">
        <title>Depth-based differentiation of microbial function through sediment-hosted aquifers and enrichment of novel symbionts in the deep terrestrial subsurface.</title>
        <authorList>
            <person name="Probst A.J."/>
            <person name="Ladd B."/>
            <person name="Jarett J.K."/>
            <person name="Geller-Mcgrath D.E."/>
            <person name="Sieber C.M.K."/>
            <person name="Emerson J.B."/>
            <person name="Anantharaman K."/>
            <person name="Thomas B.C."/>
            <person name="Malmstrom R."/>
            <person name="Stieglmeier M."/>
            <person name="Klingl A."/>
            <person name="Woyke T."/>
            <person name="Ryan C.M."/>
            <person name="Banfield J.F."/>
        </authorList>
    </citation>
    <scope>NUCLEOTIDE SEQUENCE [LARGE SCALE GENOMIC DNA]</scope>
</reference>
<name>A0A2M8EPF4_9BACT</name>
<organism evidence="2 3">
    <name type="scientific">Candidatus Uhrbacteria bacterium CG_4_9_14_0_2_um_filter_41_50</name>
    <dbReference type="NCBI Taxonomy" id="1975031"/>
    <lineage>
        <taxon>Bacteria</taxon>
        <taxon>Candidatus Uhriibacteriota</taxon>
    </lineage>
</organism>
<comment type="caution">
    <text evidence="2">The sequence shown here is derived from an EMBL/GenBank/DDBJ whole genome shotgun (WGS) entry which is preliminary data.</text>
</comment>
<evidence type="ECO:0000313" key="2">
    <source>
        <dbReference type="EMBL" id="PJC24618.1"/>
    </source>
</evidence>
<protein>
    <recommendedName>
        <fullName evidence="1">Gcp-like domain-containing protein</fullName>
    </recommendedName>
</protein>
<evidence type="ECO:0000313" key="3">
    <source>
        <dbReference type="Proteomes" id="UP000230251"/>
    </source>
</evidence>
<sequence>MRRFLYVNGQDISHLVLGLATEKEIDVLDKNDVGPEEYLNTVQVFLKENKLAVSDFEKIFVVAGPGSATALRSILSIVNSIKFVLDAKVFPIEKKADEQDSYTFKLCLEGKIDEVEHKKYFFPIYENAPKITLSTKDELGRAL</sequence>